<name>A0ABP0UIL5_9BRYO</name>
<proteinExistence type="predicted"/>
<reference evidence="1" key="1">
    <citation type="submission" date="2024-02" db="EMBL/GenBank/DDBJ databases">
        <authorList>
            <consortium name="ELIXIR-Norway"/>
            <consortium name="Elixir Norway"/>
        </authorList>
    </citation>
    <scope>NUCLEOTIDE SEQUENCE</scope>
</reference>
<organism evidence="1 2">
    <name type="scientific">Sphagnum troendelagicum</name>
    <dbReference type="NCBI Taxonomy" id="128251"/>
    <lineage>
        <taxon>Eukaryota</taxon>
        <taxon>Viridiplantae</taxon>
        <taxon>Streptophyta</taxon>
        <taxon>Embryophyta</taxon>
        <taxon>Bryophyta</taxon>
        <taxon>Sphagnophytina</taxon>
        <taxon>Sphagnopsida</taxon>
        <taxon>Sphagnales</taxon>
        <taxon>Sphagnaceae</taxon>
        <taxon>Sphagnum</taxon>
    </lineage>
</organism>
<evidence type="ECO:0000313" key="2">
    <source>
        <dbReference type="Proteomes" id="UP001497512"/>
    </source>
</evidence>
<gene>
    <name evidence="1" type="ORF">CSSPTR1EN2_LOCUS16328</name>
</gene>
<accession>A0ABP0UIL5</accession>
<sequence length="82" mass="9110">MGCSKSFKELLHIRNAAAPWKMNPAAAAAERSRQHKHFRFMSQSTVTNNLAGSIFNCEQSAYLGCLLTSSTKDNIEQITLHV</sequence>
<dbReference type="EMBL" id="OZ019896">
    <property type="protein sequence ID" value="CAK9222709.1"/>
    <property type="molecule type" value="Genomic_DNA"/>
</dbReference>
<protein>
    <submittedName>
        <fullName evidence="1">Uncharacterized protein</fullName>
    </submittedName>
</protein>
<dbReference type="Proteomes" id="UP001497512">
    <property type="component" value="Chromosome 4"/>
</dbReference>
<evidence type="ECO:0000313" key="1">
    <source>
        <dbReference type="EMBL" id="CAK9222709.1"/>
    </source>
</evidence>
<keyword evidence="2" id="KW-1185">Reference proteome</keyword>